<dbReference type="InterPro" id="IPR052018">
    <property type="entry name" value="PHP_domain"/>
</dbReference>
<proteinExistence type="predicted"/>
<accession>A0A0F9BSG5</accession>
<sequence length="281" mass="30661">MGVDLHIHSQASDGTLTVAQIVEKADRQGLSAISITDHDTVAGIDMAINESADLSLRIIPGIELSCVQDKRDVHILGYFIDYHEEELLDNLIHLRSSRASRAEDMVNKLRDTGLDISYEEVKKCAHGGAIGRPHIAQVLVKNGQVVSISEAFNKHIGAGGPSYMPKYVLEVTKVIRLIHDVGGVASVAHPGVSGVSEDFLLWLKEVGLDAVEVWHTEHTEAQTQQYMELANKHNLLRTGGSDCHGLGKSRGYVLGSVEIPDEIIASLEARSLEIHTLRNKS</sequence>
<feature type="domain" description="Polymerase/histidinol phosphatase N-terminal" evidence="1">
    <location>
        <begin position="3"/>
        <end position="68"/>
    </location>
</feature>
<reference evidence="2" key="1">
    <citation type="journal article" date="2015" name="Nature">
        <title>Complex archaea that bridge the gap between prokaryotes and eukaryotes.</title>
        <authorList>
            <person name="Spang A."/>
            <person name="Saw J.H."/>
            <person name="Jorgensen S.L."/>
            <person name="Zaremba-Niedzwiedzka K."/>
            <person name="Martijn J."/>
            <person name="Lind A.E."/>
            <person name="van Eijk R."/>
            <person name="Schleper C."/>
            <person name="Guy L."/>
            <person name="Ettema T.J."/>
        </authorList>
    </citation>
    <scope>NUCLEOTIDE SEQUENCE</scope>
</reference>
<name>A0A0F9BSG5_9ZZZZ</name>
<dbReference type="PANTHER" id="PTHR42924">
    <property type="entry name" value="EXONUCLEASE"/>
    <property type="match status" value="1"/>
</dbReference>
<evidence type="ECO:0000259" key="1">
    <source>
        <dbReference type="SMART" id="SM00481"/>
    </source>
</evidence>
<dbReference type="GO" id="GO:0035312">
    <property type="term" value="F:5'-3' DNA exonuclease activity"/>
    <property type="evidence" value="ECO:0007669"/>
    <property type="project" value="TreeGrafter"/>
</dbReference>
<dbReference type="Gene3D" id="1.10.150.650">
    <property type="match status" value="1"/>
</dbReference>
<dbReference type="Gene3D" id="3.20.20.140">
    <property type="entry name" value="Metal-dependent hydrolases"/>
    <property type="match status" value="1"/>
</dbReference>
<dbReference type="Pfam" id="PF02811">
    <property type="entry name" value="PHP"/>
    <property type="match status" value="1"/>
</dbReference>
<dbReference type="EMBL" id="LAZR01039518">
    <property type="protein sequence ID" value="KKL16812.1"/>
    <property type="molecule type" value="Genomic_DNA"/>
</dbReference>
<organism evidence="2">
    <name type="scientific">marine sediment metagenome</name>
    <dbReference type="NCBI Taxonomy" id="412755"/>
    <lineage>
        <taxon>unclassified sequences</taxon>
        <taxon>metagenomes</taxon>
        <taxon>ecological metagenomes</taxon>
    </lineage>
</organism>
<evidence type="ECO:0000313" key="2">
    <source>
        <dbReference type="EMBL" id="KKL16812.1"/>
    </source>
</evidence>
<protein>
    <recommendedName>
        <fullName evidence="1">Polymerase/histidinol phosphatase N-terminal domain-containing protein</fullName>
    </recommendedName>
</protein>
<comment type="caution">
    <text evidence="2">The sequence shown here is derived from an EMBL/GenBank/DDBJ whole genome shotgun (WGS) entry which is preliminary data.</text>
</comment>
<gene>
    <name evidence="2" type="ORF">LCGC14_2491820</name>
</gene>
<dbReference type="InterPro" id="IPR003141">
    <property type="entry name" value="Pol/His_phosphatase_N"/>
</dbReference>
<dbReference type="SUPFAM" id="SSF89550">
    <property type="entry name" value="PHP domain-like"/>
    <property type="match status" value="1"/>
</dbReference>
<dbReference type="GO" id="GO:0004534">
    <property type="term" value="F:5'-3' RNA exonuclease activity"/>
    <property type="evidence" value="ECO:0007669"/>
    <property type="project" value="TreeGrafter"/>
</dbReference>
<dbReference type="CDD" id="cd07438">
    <property type="entry name" value="PHP_HisPPase_AMP"/>
    <property type="match status" value="1"/>
</dbReference>
<dbReference type="SMART" id="SM00481">
    <property type="entry name" value="POLIIIAc"/>
    <property type="match status" value="1"/>
</dbReference>
<dbReference type="InterPro" id="IPR016195">
    <property type="entry name" value="Pol/histidinol_Pase-like"/>
</dbReference>
<dbReference type="AlphaFoldDB" id="A0A0F9BSG5"/>
<dbReference type="PANTHER" id="PTHR42924:SF3">
    <property type="entry name" value="POLYMERASE_HISTIDINOL PHOSPHATASE N-TERMINAL DOMAIN-CONTAINING PROTEIN"/>
    <property type="match status" value="1"/>
</dbReference>
<dbReference type="InterPro" id="IPR004013">
    <property type="entry name" value="PHP_dom"/>
</dbReference>